<feature type="transmembrane region" description="Helical" evidence="6">
    <location>
        <begin position="27"/>
        <end position="53"/>
    </location>
</feature>
<keyword evidence="4 6" id="KW-1133">Transmembrane helix</keyword>
<feature type="domain" description="RDD" evidence="7">
    <location>
        <begin position="13"/>
        <end position="126"/>
    </location>
</feature>
<dbReference type="Pfam" id="PF06271">
    <property type="entry name" value="RDD"/>
    <property type="match status" value="1"/>
</dbReference>
<keyword evidence="2" id="KW-1003">Cell membrane</keyword>
<feature type="transmembrane region" description="Helical" evidence="6">
    <location>
        <begin position="59"/>
        <end position="77"/>
    </location>
</feature>
<reference evidence="8 9" key="1">
    <citation type="submission" date="2015-10" db="EMBL/GenBank/DDBJ databases">
        <title>Genome sequence of Chryseobacterium greenlandense.</title>
        <authorList>
            <person name="Newman J."/>
            <person name="Fischer K."/>
            <person name="Miller J."/>
        </authorList>
    </citation>
    <scope>NUCLEOTIDE SEQUENCE [LARGE SCALE GENOMIC DNA]</scope>
    <source>
        <strain evidence="8 9">UMB34</strain>
    </source>
</reference>
<keyword evidence="5 6" id="KW-0472">Membrane</keyword>
<gene>
    <name evidence="8" type="ORF">AR686_05150</name>
</gene>
<comment type="subcellular location">
    <subcellularLocation>
        <location evidence="1">Cell membrane</location>
        <topology evidence="1">Multi-pass membrane protein</topology>
    </subcellularLocation>
</comment>
<evidence type="ECO:0000313" key="9">
    <source>
        <dbReference type="Proteomes" id="UP000054388"/>
    </source>
</evidence>
<dbReference type="EMBL" id="LMAI01000003">
    <property type="protein sequence ID" value="KUJ57056.1"/>
    <property type="molecule type" value="Genomic_DNA"/>
</dbReference>
<dbReference type="AlphaFoldDB" id="A0A117KCD1"/>
<name>A0A117KCD1_9FLAO</name>
<dbReference type="RefSeq" id="WP_059136021.1">
    <property type="nucleotide sequence ID" value="NZ_LMAI01000003.1"/>
</dbReference>
<sequence length="165" mass="19134">MRKYLQIVDRNKASLGTRFANNIIDTIVLIIINFIISFISIMIYNFTLLHFFYFYNNGGFLWDIFTGSIVAFFYFFLWEKLSEGKTPGKYVTGTVVISTDGQKPTTKQYLSRSLYRIIPFEAFTFFGSDGWHDSMSDTRVIDIKNYEAEKQTKSDIDSLGNKEIA</sequence>
<dbReference type="Proteomes" id="UP000054388">
    <property type="component" value="Unassembled WGS sequence"/>
</dbReference>
<evidence type="ECO:0000256" key="1">
    <source>
        <dbReference type="ARBA" id="ARBA00004651"/>
    </source>
</evidence>
<dbReference type="GO" id="GO:0005886">
    <property type="term" value="C:plasma membrane"/>
    <property type="evidence" value="ECO:0007669"/>
    <property type="project" value="UniProtKB-SubCell"/>
</dbReference>
<dbReference type="PANTHER" id="PTHR36115">
    <property type="entry name" value="PROLINE-RICH ANTIGEN HOMOLOG-RELATED"/>
    <property type="match status" value="1"/>
</dbReference>
<evidence type="ECO:0000256" key="4">
    <source>
        <dbReference type="ARBA" id="ARBA00022989"/>
    </source>
</evidence>
<evidence type="ECO:0000259" key="7">
    <source>
        <dbReference type="Pfam" id="PF06271"/>
    </source>
</evidence>
<comment type="caution">
    <text evidence="8">The sequence shown here is derived from an EMBL/GenBank/DDBJ whole genome shotgun (WGS) entry which is preliminary data.</text>
</comment>
<evidence type="ECO:0000313" key="8">
    <source>
        <dbReference type="EMBL" id="KUJ57056.1"/>
    </source>
</evidence>
<evidence type="ECO:0000256" key="2">
    <source>
        <dbReference type="ARBA" id="ARBA00022475"/>
    </source>
</evidence>
<proteinExistence type="predicted"/>
<keyword evidence="3 6" id="KW-0812">Transmembrane</keyword>
<dbReference type="PANTHER" id="PTHR36115:SF4">
    <property type="entry name" value="MEMBRANE PROTEIN"/>
    <property type="match status" value="1"/>
</dbReference>
<protein>
    <recommendedName>
        <fullName evidence="7">RDD domain-containing protein</fullName>
    </recommendedName>
</protein>
<accession>A0A117KCD1</accession>
<evidence type="ECO:0000256" key="3">
    <source>
        <dbReference type="ARBA" id="ARBA00022692"/>
    </source>
</evidence>
<dbReference type="InterPro" id="IPR010432">
    <property type="entry name" value="RDD"/>
</dbReference>
<evidence type="ECO:0000256" key="5">
    <source>
        <dbReference type="ARBA" id="ARBA00023136"/>
    </source>
</evidence>
<dbReference type="InterPro" id="IPR051791">
    <property type="entry name" value="Pra-immunoreactive"/>
</dbReference>
<evidence type="ECO:0000256" key="6">
    <source>
        <dbReference type="SAM" id="Phobius"/>
    </source>
</evidence>
<organism evidence="8 9">
    <name type="scientific">Chryseobacterium aquaticum subsp. greenlandense</name>
    <dbReference type="NCBI Taxonomy" id="345663"/>
    <lineage>
        <taxon>Bacteria</taxon>
        <taxon>Pseudomonadati</taxon>
        <taxon>Bacteroidota</taxon>
        <taxon>Flavobacteriia</taxon>
        <taxon>Flavobacteriales</taxon>
        <taxon>Weeksellaceae</taxon>
        <taxon>Chryseobacterium group</taxon>
        <taxon>Chryseobacterium</taxon>
    </lineage>
</organism>